<evidence type="ECO:0000256" key="6">
    <source>
        <dbReference type="ARBA" id="ARBA00022777"/>
    </source>
</evidence>
<dbReference type="EC" id="2.7.11.1" evidence="1"/>
<gene>
    <name evidence="11" type="ORF">ASTO00021_LOCUS13942</name>
</gene>
<evidence type="ECO:0000256" key="1">
    <source>
        <dbReference type="ARBA" id="ARBA00012513"/>
    </source>
</evidence>
<dbReference type="EMBL" id="HBIN01018275">
    <property type="protein sequence ID" value="CAE0443887.1"/>
    <property type="molecule type" value="Transcribed_RNA"/>
</dbReference>
<name>A0A7S3PM47_9STRA</name>
<dbReference type="PANTHER" id="PTHR24111">
    <property type="entry name" value="LEUCINE-RICH REPEAT-CONTAINING PROTEIN 34"/>
    <property type="match status" value="1"/>
</dbReference>
<dbReference type="GO" id="GO:0005524">
    <property type="term" value="F:ATP binding"/>
    <property type="evidence" value="ECO:0007669"/>
    <property type="project" value="UniProtKB-KW"/>
</dbReference>
<dbReference type="InterPro" id="IPR020859">
    <property type="entry name" value="ROC"/>
</dbReference>
<comment type="catalytic activity">
    <reaction evidence="8">
        <text>L-threonyl-[protein] + ATP = O-phospho-L-threonyl-[protein] + ADP + H(+)</text>
        <dbReference type="Rhea" id="RHEA:46608"/>
        <dbReference type="Rhea" id="RHEA-COMP:11060"/>
        <dbReference type="Rhea" id="RHEA-COMP:11605"/>
        <dbReference type="ChEBI" id="CHEBI:15378"/>
        <dbReference type="ChEBI" id="CHEBI:30013"/>
        <dbReference type="ChEBI" id="CHEBI:30616"/>
        <dbReference type="ChEBI" id="CHEBI:61977"/>
        <dbReference type="ChEBI" id="CHEBI:456216"/>
        <dbReference type="EC" id="2.7.11.1"/>
    </reaction>
</comment>
<reference evidence="11" key="1">
    <citation type="submission" date="2021-01" db="EMBL/GenBank/DDBJ databases">
        <authorList>
            <person name="Corre E."/>
            <person name="Pelletier E."/>
            <person name="Niang G."/>
            <person name="Scheremetjew M."/>
            <person name="Finn R."/>
            <person name="Kale V."/>
            <person name="Holt S."/>
            <person name="Cochrane G."/>
            <person name="Meng A."/>
            <person name="Brown T."/>
            <person name="Cohen L."/>
        </authorList>
    </citation>
    <scope>NUCLEOTIDE SEQUENCE</scope>
    <source>
        <strain evidence="11">GSBS06</strain>
    </source>
</reference>
<dbReference type="SUPFAM" id="SSF52047">
    <property type="entry name" value="RNI-like"/>
    <property type="match status" value="1"/>
</dbReference>
<evidence type="ECO:0000259" key="10">
    <source>
        <dbReference type="PROSITE" id="PS51424"/>
    </source>
</evidence>
<dbReference type="Gene3D" id="3.80.10.10">
    <property type="entry name" value="Ribonuclease Inhibitor"/>
    <property type="match status" value="2"/>
</dbReference>
<protein>
    <recommendedName>
        <fullName evidence="1">non-specific serine/threonine protein kinase</fullName>
        <ecNumber evidence="1">2.7.11.1</ecNumber>
    </recommendedName>
</protein>
<accession>A0A7S3PM47</accession>
<dbReference type="InterPro" id="IPR052201">
    <property type="entry name" value="LRR-containing_regulator"/>
</dbReference>
<dbReference type="InterPro" id="IPR032675">
    <property type="entry name" value="LRR_dom_sf"/>
</dbReference>
<feature type="domain" description="Roc" evidence="10">
    <location>
        <begin position="254"/>
        <end position="576"/>
    </location>
</feature>
<dbReference type="Gene3D" id="3.30.70.1390">
    <property type="entry name" value="ROC domain from the Parkinson's disease-associated leucine-rich repeat kinase 2"/>
    <property type="match status" value="1"/>
</dbReference>
<dbReference type="Pfam" id="PF13516">
    <property type="entry name" value="LRR_6"/>
    <property type="match status" value="3"/>
</dbReference>
<dbReference type="InterPro" id="IPR032171">
    <property type="entry name" value="COR-A"/>
</dbReference>
<keyword evidence="6" id="KW-0418">Kinase</keyword>
<sequence>MGWREFNEYLNAEGVKVKPANRRRGVTDAVETVKVTGYAGLRQQLTVVKPVQQSDEVCGVVAEGLVQNPKMRLSLYINLQAHKMITAMGAFDLSRALKGSQSLLRLNLAGNIIGTEGALYLAEALMVNNALTSLDLARNGIGDDGAAHIAEALQVNSVLIDLVINDNEIHDRGAESVAEALEVNQTLFYLGIFNKSIGRAGHRRLIEALLTNTSLVEMTISAEIGLERQQLDKQLLENKKKRQQTFLDTLESNHKTSWSRSRIMFVGQGRAGKSATVRSLLGHDFEENLDSTVGAFVSESESTGKDVNWKSMKTKEAGEHASRFAARILFDKSRQPRKRKTKRKSNLPSLVWKSLPRMFTRTGMNNNNNFNDVPEVTEQNNNDLTGAPNVNPIVVVNNNEPQEVWEEEWFDDVVEEEDEVLVDEKDIFRQYNENLFFDAESLMLSLWDFGGQDVFYSMHHMFLTKSGVYVLVFDMRQILDENTTEEAVKYLQFWLNSIKLHAPHAPLLIAGTFLEDIEGNKDVMAVDNVLSEVVKTSFPQVVQNDDENLVLFPIDNKECSGILGLRTKIEQVVRKDKSVYQKVSMNWIRLLDQILAKRDKESYLTLAEVKAIAKDNFGIKGKGEVEVVLSLFHERGMIIHLNSTETLRNIIIIKPQWLIDALSSVIRDESLHALDEKEFENVGLKKDLELTFQDSLASYDFLNYVWGGDQVEFFIDLMKRTMLLSEWNYREEKYYLIPSLLKRKKEPQNELEGIRCVFDFSKTFLPNGVFQRLICLSIAHCSSFVKANDGAVVEEPDLYKNFGVIEFEPGSKLHFYEDTVLQQIVVYVDNPELAKKSLEKILAMLRKLNFDVMDGGLNWNTLLEEPQNHKMITYEVAKKKGLLPWFEKSKAKNRGVDAENVDLGSFLDNLASL</sequence>
<dbReference type="GO" id="GO:0004674">
    <property type="term" value="F:protein serine/threonine kinase activity"/>
    <property type="evidence" value="ECO:0007669"/>
    <property type="project" value="UniProtKB-KW"/>
</dbReference>
<evidence type="ECO:0000256" key="9">
    <source>
        <dbReference type="ARBA" id="ARBA00048679"/>
    </source>
</evidence>
<keyword evidence="4" id="KW-0677">Repeat</keyword>
<keyword evidence="7" id="KW-0067">ATP-binding</keyword>
<dbReference type="AlphaFoldDB" id="A0A7S3PM47"/>
<evidence type="ECO:0000256" key="4">
    <source>
        <dbReference type="ARBA" id="ARBA00022737"/>
    </source>
</evidence>
<dbReference type="Gene3D" id="3.40.50.300">
    <property type="entry name" value="P-loop containing nucleotide triphosphate hydrolases"/>
    <property type="match status" value="1"/>
</dbReference>
<dbReference type="Pfam" id="PF08477">
    <property type="entry name" value="Roc"/>
    <property type="match status" value="1"/>
</dbReference>
<dbReference type="PROSITE" id="PS51424">
    <property type="entry name" value="ROC"/>
    <property type="match status" value="1"/>
</dbReference>
<keyword evidence="5" id="KW-0547">Nucleotide-binding</keyword>
<proteinExistence type="predicted"/>
<evidence type="ECO:0000256" key="2">
    <source>
        <dbReference type="ARBA" id="ARBA00022527"/>
    </source>
</evidence>
<keyword evidence="2" id="KW-0723">Serine/threonine-protein kinase</keyword>
<dbReference type="SMART" id="SM00368">
    <property type="entry name" value="LRR_RI"/>
    <property type="match status" value="3"/>
</dbReference>
<evidence type="ECO:0000313" key="11">
    <source>
        <dbReference type="EMBL" id="CAE0443887.1"/>
    </source>
</evidence>
<dbReference type="Pfam" id="PF16095">
    <property type="entry name" value="COR-A"/>
    <property type="match status" value="1"/>
</dbReference>
<dbReference type="InterPro" id="IPR027417">
    <property type="entry name" value="P-loop_NTPase"/>
</dbReference>
<dbReference type="InterPro" id="IPR001611">
    <property type="entry name" value="Leu-rich_rpt"/>
</dbReference>
<evidence type="ECO:0000256" key="8">
    <source>
        <dbReference type="ARBA" id="ARBA00047899"/>
    </source>
</evidence>
<organism evidence="11">
    <name type="scientific">Aplanochytrium stocchinoi</name>
    <dbReference type="NCBI Taxonomy" id="215587"/>
    <lineage>
        <taxon>Eukaryota</taxon>
        <taxon>Sar</taxon>
        <taxon>Stramenopiles</taxon>
        <taxon>Bigyra</taxon>
        <taxon>Labyrinthulomycetes</taxon>
        <taxon>Thraustochytrida</taxon>
        <taxon>Thraustochytriidae</taxon>
        <taxon>Aplanochytrium</taxon>
    </lineage>
</organism>
<evidence type="ECO:0000256" key="7">
    <source>
        <dbReference type="ARBA" id="ARBA00022840"/>
    </source>
</evidence>
<dbReference type="SUPFAM" id="SSF52540">
    <property type="entry name" value="P-loop containing nucleoside triphosphate hydrolases"/>
    <property type="match status" value="1"/>
</dbReference>
<evidence type="ECO:0000256" key="5">
    <source>
        <dbReference type="ARBA" id="ARBA00022741"/>
    </source>
</evidence>
<keyword evidence="3" id="KW-0808">Transferase</keyword>
<comment type="catalytic activity">
    <reaction evidence="9">
        <text>L-seryl-[protein] + ATP = O-phospho-L-seryl-[protein] + ADP + H(+)</text>
        <dbReference type="Rhea" id="RHEA:17989"/>
        <dbReference type="Rhea" id="RHEA-COMP:9863"/>
        <dbReference type="Rhea" id="RHEA-COMP:11604"/>
        <dbReference type="ChEBI" id="CHEBI:15378"/>
        <dbReference type="ChEBI" id="CHEBI:29999"/>
        <dbReference type="ChEBI" id="CHEBI:30616"/>
        <dbReference type="ChEBI" id="CHEBI:83421"/>
        <dbReference type="ChEBI" id="CHEBI:456216"/>
        <dbReference type="EC" id="2.7.11.1"/>
    </reaction>
</comment>
<evidence type="ECO:0000256" key="3">
    <source>
        <dbReference type="ARBA" id="ARBA00022679"/>
    </source>
</evidence>
<dbReference type="InterPro" id="IPR036388">
    <property type="entry name" value="WH-like_DNA-bd_sf"/>
</dbReference>
<dbReference type="PANTHER" id="PTHR24111:SF0">
    <property type="entry name" value="LEUCINE-RICH REPEAT-CONTAINING PROTEIN"/>
    <property type="match status" value="1"/>
</dbReference>
<dbReference type="Gene3D" id="1.10.10.10">
    <property type="entry name" value="Winged helix-like DNA-binding domain superfamily/Winged helix DNA-binding domain"/>
    <property type="match status" value="1"/>
</dbReference>